<sequence length="101" mass="11300">MGGNGRKGCFDTQLFTIISLSRYAVTSLQYGFDSDQDEACQEPDACFSMLALVAVDEPHESSKDRANAKTFVRSIVYFDACFRIDAPIALVCFRRNVFPRS</sequence>
<dbReference type="GeneID" id="19110910"/>
<dbReference type="EMBL" id="KB445550">
    <property type="protein sequence ID" value="EMD00981.1"/>
    <property type="molecule type" value="Genomic_DNA"/>
</dbReference>
<organism evidence="1 2">
    <name type="scientific">Baudoinia panamericana (strain UAMH 10762)</name>
    <name type="common">Angels' share fungus</name>
    <name type="synonym">Baudoinia compniacensis (strain UAMH 10762)</name>
    <dbReference type="NCBI Taxonomy" id="717646"/>
    <lineage>
        <taxon>Eukaryota</taxon>
        <taxon>Fungi</taxon>
        <taxon>Dikarya</taxon>
        <taxon>Ascomycota</taxon>
        <taxon>Pezizomycotina</taxon>
        <taxon>Dothideomycetes</taxon>
        <taxon>Dothideomycetidae</taxon>
        <taxon>Mycosphaerellales</taxon>
        <taxon>Teratosphaeriaceae</taxon>
        <taxon>Baudoinia</taxon>
    </lineage>
</organism>
<reference evidence="1 2" key="1">
    <citation type="journal article" date="2012" name="PLoS Pathog.">
        <title>Diverse lifestyles and strategies of plant pathogenesis encoded in the genomes of eighteen Dothideomycetes fungi.</title>
        <authorList>
            <person name="Ohm R.A."/>
            <person name="Feau N."/>
            <person name="Henrissat B."/>
            <person name="Schoch C.L."/>
            <person name="Horwitz B.A."/>
            <person name="Barry K.W."/>
            <person name="Condon B.J."/>
            <person name="Copeland A.C."/>
            <person name="Dhillon B."/>
            <person name="Glaser F."/>
            <person name="Hesse C.N."/>
            <person name="Kosti I."/>
            <person name="LaButti K."/>
            <person name="Lindquist E.A."/>
            <person name="Lucas S."/>
            <person name="Salamov A.A."/>
            <person name="Bradshaw R.E."/>
            <person name="Ciuffetti L."/>
            <person name="Hamelin R.C."/>
            <person name="Kema G.H.J."/>
            <person name="Lawrence C."/>
            <person name="Scott J.A."/>
            <person name="Spatafora J.W."/>
            <person name="Turgeon B.G."/>
            <person name="de Wit P.J.G.M."/>
            <person name="Zhong S."/>
            <person name="Goodwin S.B."/>
            <person name="Grigoriev I.V."/>
        </authorList>
    </citation>
    <scope>NUCLEOTIDE SEQUENCE [LARGE SCALE GENOMIC DNA]</scope>
    <source>
        <strain evidence="1 2">UAMH 10762</strain>
    </source>
</reference>
<dbReference type="KEGG" id="bcom:BAUCODRAFT_29367"/>
<dbReference type="RefSeq" id="XP_007672165.1">
    <property type="nucleotide sequence ID" value="XM_007673975.1"/>
</dbReference>
<evidence type="ECO:0000313" key="1">
    <source>
        <dbReference type="EMBL" id="EMD00981.1"/>
    </source>
</evidence>
<evidence type="ECO:0000313" key="2">
    <source>
        <dbReference type="Proteomes" id="UP000011761"/>
    </source>
</evidence>
<proteinExistence type="predicted"/>
<keyword evidence="2" id="KW-1185">Reference proteome</keyword>
<dbReference type="HOGENOM" id="CLU_2291168_0_0_1"/>
<name>M2NP14_BAUPA</name>
<accession>M2NP14</accession>
<dbReference type="AlphaFoldDB" id="M2NP14"/>
<protein>
    <submittedName>
        <fullName evidence="1">Uncharacterized protein</fullName>
    </submittedName>
</protein>
<gene>
    <name evidence="1" type="ORF">BAUCODRAFT_29367</name>
</gene>
<dbReference type="Proteomes" id="UP000011761">
    <property type="component" value="Unassembled WGS sequence"/>
</dbReference>